<evidence type="ECO:0000313" key="3">
    <source>
        <dbReference type="Proteomes" id="UP000183975"/>
    </source>
</evidence>
<organism evidence="2 3">
    <name type="scientific">Anaerotignum lactatifermentans DSM 14214</name>
    <dbReference type="NCBI Taxonomy" id="1121323"/>
    <lineage>
        <taxon>Bacteria</taxon>
        <taxon>Bacillati</taxon>
        <taxon>Bacillota</taxon>
        <taxon>Clostridia</taxon>
        <taxon>Lachnospirales</taxon>
        <taxon>Anaerotignaceae</taxon>
        <taxon>Anaerotignum</taxon>
    </lineage>
</organism>
<proteinExistence type="predicted"/>
<keyword evidence="3" id="KW-1185">Reference proteome</keyword>
<evidence type="ECO:0000256" key="1">
    <source>
        <dbReference type="SAM" id="Phobius"/>
    </source>
</evidence>
<accession>A0A1M6SH68</accession>
<feature type="transmembrane region" description="Helical" evidence="1">
    <location>
        <begin position="6"/>
        <end position="31"/>
    </location>
</feature>
<feature type="transmembrane region" description="Helical" evidence="1">
    <location>
        <begin position="43"/>
        <end position="66"/>
    </location>
</feature>
<keyword evidence="1" id="KW-0472">Membrane</keyword>
<dbReference type="AlphaFoldDB" id="A0A1M6SH68"/>
<evidence type="ECO:0000313" key="2">
    <source>
        <dbReference type="EMBL" id="SHK43990.1"/>
    </source>
</evidence>
<reference evidence="2 3" key="1">
    <citation type="submission" date="2016-11" db="EMBL/GenBank/DDBJ databases">
        <authorList>
            <person name="Jaros S."/>
            <person name="Januszkiewicz K."/>
            <person name="Wedrychowicz H."/>
        </authorList>
    </citation>
    <scope>NUCLEOTIDE SEQUENCE [LARGE SCALE GENOMIC DNA]</scope>
    <source>
        <strain evidence="2 3">DSM 14214</strain>
    </source>
</reference>
<gene>
    <name evidence="2" type="ORF">SAMN02745138_01726</name>
</gene>
<keyword evidence="1" id="KW-0812">Transmembrane</keyword>
<dbReference type="EMBL" id="FRAH01000027">
    <property type="protein sequence ID" value="SHK43990.1"/>
    <property type="molecule type" value="Genomic_DNA"/>
</dbReference>
<dbReference type="Proteomes" id="UP000183975">
    <property type="component" value="Unassembled WGS sequence"/>
</dbReference>
<dbReference type="RefSeq" id="WP_072850915.1">
    <property type="nucleotide sequence ID" value="NZ_FRAH01000027.1"/>
</dbReference>
<sequence>MTHGIFLDLLFCSACTIGVLVLFIGCGIVIFVRRERKYDCINILSGILMAACFFVLLFLLWCVIGFGSNVPNTEPKPSGYDHASDGTAERYMISNWDCQEKSCHLYKLMR</sequence>
<name>A0A1M6SH68_9FIRM</name>
<protein>
    <submittedName>
        <fullName evidence="2">Uncharacterized protein</fullName>
    </submittedName>
</protein>
<keyword evidence="1" id="KW-1133">Transmembrane helix</keyword>